<feature type="region of interest" description="Disordered" evidence="1">
    <location>
        <begin position="1"/>
        <end position="32"/>
    </location>
</feature>
<keyword evidence="3" id="KW-1185">Reference proteome</keyword>
<dbReference type="RefSeq" id="WP_351974589.1">
    <property type="nucleotide sequence ID" value="NZ_JBEPBX010000001.1"/>
</dbReference>
<feature type="compositionally biased region" description="Basic residues" evidence="1">
    <location>
        <begin position="1"/>
        <end position="21"/>
    </location>
</feature>
<dbReference type="Proteomes" id="UP001445472">
    <property type="component" value="Unassembled WGS sequence"/>
</dbReference>
<dbReference type="EMBL" id="JBEPBX010000001">
    <property type="protein sequence ID" value="MER6612117.1"/>
    <property type="molecule type" value="Genomic_DNA"/>
</dbReference>
<evidence type="ECO:0000313" key="2">
    <source>
        <dbReference type="EMBL" id="MER6612117.1"/>
    </source>
</evidence>
<organism evidence="2 3">
    <name type="scientific">Streptomyces xantholiticus</name>
    <dbReference type="NCBI Taxonomy" id="68285"/>
    <lineage>
        <taxon>Bacteria</taxon>
        <taxon>Bacillati</taxon>
        <taxon>Actinomycetota</taxon>
        <taxon>Actinomycetes</taxon>
        <taxon>Kitasatosporales</taxon>
        <taxon>Streptomycetaceae</taxon>
        <taxon>Streptomyces</taxon>
    </lineage>
</organism>
<name>A0ABV1UNA5_9ACTN</name>
<comment type="caution">
    <text evidence="2">The sequence shown here is derived from an EMBL/GenBank/DDBJ whole genome shotgun (WGS) entry which is preliminary data.</text>
</comment>
<sequence length="99" mass="10605">MRALRRPGAAHRAQRGKHRTAAHPYGEHQLTGPGRRRVIGIEDPDLAHLDVEPHRGGPQLSLLAAALVLAIAVVRDLTGAGRKDADTDITGVEDSVTRP</sequence>
<gene>
    <name evidence="2" type="ORF">ABT276_01605</name>
</gene>
<accession>A0ABV1UNA5</accession>
<evidence type="ECO:0000313" key="3">
    <source>
        <dbReference type="Proteomes" id="UP001445472"/>
    </source>
</evidence>
<proteinExistence type="predicted"/>
<protein>
    <submittedName>
        <fullName evidence="2">Uncharacterized protein</fullName>
    </submittedName>
</protein>
<reference evidence="2 3" key="1">
    <citation type="submission" date="2024-06" db="EMBL/GenBank/DDBJ databases">
        <title>The Natural Products Discovery Center: Release of the First 8490 Sequenced Strains for Exploring Actinobacteria Biosynthetic Diversity.</title>
        <authorList>
            <person name="Kalkreuter E."/>
            <person name="Kautsar S.A."/>
            <person name="Yang D."/>
            <person name="Bader C.D."/>
            <person name="Teijaro C.N."/>
            <person name="Fluegel L."/>
            <person name="Davis C.M."/>
            <person name="Simpson J.R."/>
            <person name="Lauterbach L."/>
            <person name="Steele A.D."/>
            <person name="Gui C."/>
            <person name="Meng S."/>
            <person name="Li G."/>
            <person name="Viehrig K."/>
            <person name="Ye F."/>
            <person name="Su P."/>
            <person name="Kiefer A.F."/>
            <person name="Nichols A."/>
            <person name="Cepeda A.J."/>
            <person name="Yan W."/>
            <person name="Fan B."/>
            <person name="Jiang Y."/>
            <person name="Adhikari A."/>
            <person name="Zheng C.-J."/>
            <person name="Schuster L."/>
            <person name="Cowan T.M."/>
            <person name="Smanski M.J."/>
            <person name="Chevrette M.G."/>
            <person name="De Carvalho L.P.S."/>
            <person name="Shen B."/>
        </authorList>
    </citation>
    <scope>NUCLEOTIDE SEQUENCE [LARGE SCALE GENOMIC DNA]</scope>
    <source>
        <strain evidence="2 3">NPDC000837</strain>
    </source>
</reference>
<evidence type="ECO:0000256" key="1">
    <source>
        <dbReference type="SAM" id="MobiDB-lite"/>
    </source>
</evidence>